<organism evidence="1">
    <name type="scientific">marine sediment metagenome</name>
    <dbReference type="NCBI Taxonomy" id="412755"/>
    <lineage>
        <taxon>unclassified sequences</taxon>
        <taxon>metagenomes</taxon>
        <taxon>ecological metagenomes</taxon>
    </lineage>
</organism>
<dbReference type="AlphaFoldDB" id="A0A0F9KUG1"/>
<reference evidence="1" key="1">
    <citation type="journal article" date="2015" name="Nature">
        <title>Complex archaea that bridge the gap between prokaryotes and eukaryotes.</title>
        <authorList>
            <person name="Spang A."/>
            <person name="Saw J.H."/>
            <person name="Jorgensen S.L."/>
            <person name="Zaremba-Niedzwiedzka K."/>
            <person name="Martijn J."/>
            <person name="Lind A.E."/>
            <person name="van Eijk R."/>
            <person name="Schleper C."/>
            <person name="Guy L."/>
            <person name="Ettema T.J."/>
        </authorList>
    </citation>
    <scope>NUCLEOTIDE SEQUENCE</scope>
</reference>
<name>A0A0F9KUG1_9ZZZZ</name>
<evidence type="ECO:0000313" key="1">
    <source>
        <dbReference type="EMBL" id="KKM78436.1"/>
    </source>
</evidence>
<accession>A0A0F9KUG1</accession>
<gene>
    <name evidence="1" type="ORF">LCGC14_1360040</name>
</gene>
<sequence>MNNKIQVIRLMIIDCLDHFGTNSITETRIVSRFIGEFIEENDEYITLRYKQDNILDKECEGEFFKIVKSTILSQKNIEIEVNNE</sequence>
<proteinExistence type="predicted"/>
<protein>
    <submittedName>
        <fullName evidence="1">Uncharacterized protein</fullName>
    </submittedName>
</protein>
<comment type="caution">
    <text evidence="1">The sequence shown here is derived from an EMBL/GenBank/DDBJ whole genome shotgun (WGS) entry which is preliminary data.</text>
</comment>
<dbReference type="EMBL" id="LAZR01008491">
    <property type="protein sequence ID" value="KKM78436.1"/>
    <property type="molecule type" value="Genomic_DNA"/>
</dbReference>